<gene>
    <name evidence="2" type="ORF">Nepgr_005304</name>
</gene>
<dbReference type="EMBL" id="BSYO01000004">
    <property type="protein sequence ID" value="GMH03465.1"/>
    <property type="molecule type" value="Genomic_DNA"/>
</dbReference>
<evidence type="ECO:0000313" key="3">
    <source>
        <dbReference type="Proteomes" id="UP001279734"/>
    </source>
</evidence>
<keyword evidence="3" id="KW-1185">Reference proteome</keyword>
<organism evidence="2 3">
    <name type="scientific">Nepenthes gracilis</name>
    <name type="common">Slender pitcher plant</name>
    <dbReference type="NCBI Taxonomy" id="150966"/>
    <lineage>
        <taxon>Eukaryota</taxon>
        <taxon>Viridiplantae</taxon>
        <taxon>Streptophyta</taxon>
        <taxon>Embryophyta</taxon>
        <taxon>Tracheophyta</taxon>
        <taxon>Spermatophyta</taxon>
        <taxon>Magnoliopsida</taxon>
        <taxon>eudicotyledons</taxon>
        <taxon>Gunneridae</taxon>
        <taxon>Pentapetalae</taxon>
        <taxon>Caryophyllales</taxon>
        <taxon>Nepenthaceae</taxon>
        <taxon>Nepenthes</taxon>
    </lineage>
</organism>
<feature type="region of interest" description="Disordered" evidence="1">
    <location>
        <begin position="93"/>
        <end position="140"/>
    </location>
</feature>
<proteinExistence type="predicted"/>
<evidence type="ECO:0000313" key="2">
    <source>
        <dbReference type="EMBL" id="GMH03465.1"/>
    </source>
</evidence>
<accession>A0AAD3XG89</accession>
<sequence>MDYVISGCPTTMKDCTGGLMQLLIVSLGVVWKNPHVADVSTVRAIVGSCYRLLMLLLEVDGLSLAAGAVNVEACRGRDSNQSNPNARMRKATINSEQHLRLQKTPQKQSLIGVRSQSGKGDTPSGQNWSISKRDRNQRVL</sequence>
<comment type="caution">
    <text evidence="2">The sequence shown here is derived from an EMBL/GenBank/DDBJ whole genome shotgun (WGS) entry which is preliminary data.</text>
</comment>
<protein>
    <submittedName>
        <fullName evidence="2">Uncharacterized protein</fullName>
    </submittedName>
</protein>
<evidence type="ECO:0000256" key="1">
    <source>
        <dbReference type="SAM" id="MobiDB-lite"/>
    </source>
</evidence>
<dbReference type="AlphaFoldDB" id="A0AAD3XG89"/>
<reference evidence="2" key="1">
    <citation type="submission" date="2023-05" db="EMBL/GenBank/DDBJ databases">
        <title>Nepenthes gracilis genome sequencing.</title>
        <authorList>
            <person name="Fukushima K."/>
        </authorList>
    </citation>
    <scope>NUCLEOTIDE SEQUENCE</scope>
    <source>
        <strain evidence="2">SING2019-196</strain>
    </source>
</reference>
<name>A0AAD3XG89_NEPGR</name>
<feature type="compositionally biased region" description="Polar residues" evidence="1">
    <location>
        <begin position="103"/>
        <end position="130"/>
    </location>
</feature>
<dbReference type="Proteomes" id="UP001279734">
    <property type="component" value="Unassembled WGS sequence"/>
</dbReference>
<feature type="compositionally biased region" description="Basic and acidic residues" evidence="1">
    <location>
        <begin position="131"/>
        <end position="140"/>
    </location>
</feature>